<evidence type="ECO:0000313" key="2">
    <source>
        <dbReference type="EMBL" id="GJS98765.1"/>
    </source>
</evidence>
<gene>
    <name evidence="2" type="ORF">Tco_0819935</name>
</gene>
<dbReference type="Proteomes" id="UP001151760">
    <property type="component" value="Unassembled WGS sequence"/>
</dbReference>
<dbReference type="PANTHER" id="PTHR31099:SF41">
    <property type="entry name" value="TRANSPOSASE (PUTATIVE), GYPSY TYPE-RELATED"/>
    <property type="match status" value="1"/>
</dbReference>
<reference evidence="2" key="2">
    <citation type="submission" date="2022-01" db="EMBL/GenBank/DDBJ databases">
        <authorList>
            <person name="Yamashiro T."/>
            <person name="Shiraishi A."/>
            <person name="Satake H."/>
            <person name="Nakayama K."/>
        </authorList>
    </citation>
    <scope>NUCLEOTIDE SEQUENCE</scope>
</reference>
<keyword evidence="3" id="KW-1185">Reference proteome</keyword>
<sequence>MNLLLSDYGVLEDLHPRLPPPSFVMSDLNPNKMIGLYHHFFHLSGVRIPFSKFLLNVIKKFKVHISQIVPLGLNRVVNFEIFCRALHITPRVVLFRVFYTLCKQGNWFSFSRRRGAPQCFHERWTGLKEWKEHFFLIDRRAIPMAMPWRHRHSCVKFPAPCKGDPLGLLIHHTFEWGGGILFLGAENIRMQEENEDLSCTSLKGLLRMRQVVLFKVKLGRAHATRPSPGLINQSLQSLDTIDDECLLIGRGCICFYLSVVLFCLRSGVEIVVQTRHRSLN</sequence>
<evidence type="ECO:0000313" key="3">
    <source>
        <dbReference type="Proteomes" id="UP001151760"/>
    </source>
</evidence>
<proteinExistence type="predicted"/>
<dbReference type="PANTHER" id="PTHR31099">
    <property type="entry name" value="OS06G0165300 PROTEIN"/>
    <property type="match status" value="1"/>
</dbReference>
<accession>A0ABQ5A8V9</accession>
<dbReference type="InterPro" id="IPR007321">
    <property type="entry name" value="Transposase_28"/>
</dbReference>
<feature type="domain" description="Transposase (putative) gypsy type" evidence="1">
    <location>
        <begin position="41"/>
        <end position="102"/>
    </location>
</feature>
<dbReference type="Pfam" id="PF04195">
    <property type="entry name" value="Transposase_28"/>
    <property type="match status" value="1"/>
</dbReference>
<comment type="caution">
    <text evidence="2">The sequence shown here is derived from an EMBL/GenBank/DDBJ whole genome shotgun (WGS) entry which is preliminary data.</text>
</comment>
<name>A0ABQ5A8V9_9ASTR</name>
<protein>
    <recommendedName>
        <fullName evidence="1">Transposase (putative) gypsy type domain-containing protein</fullName>
    </recommendedName>
</protein>
<dbReference type="EMBL" id="BQNB010012068">
    <property type="protein sequence ID" value="GJS98765.1"/>
    <property type="molecule type" value="Genomic_DNA"/>
</dbReference>
<evidence type="ECO:0000259" key="1">
    <source>
        <dbReference type="Pfam" id="PF04195"/>
    </source>
</evidence>
<organism evidence="2 3">
    <name type="scientific">Tanacetum coccineum</name>
    <dbReference type="NCBI Taxonomy" id="301880"/>
    <lineage>
        <taxon>Eukaryota</taxon>
        <taxon>Viridiplantae</taxon>
        <taxon>Streptophyta</taxon>
        <taxon>Embryophyta</taxon>
        <taxon>Tracheophyta</taxon>
        <taxon>Spermatophyta</taxon>
        <taxon>Magnoliopsida</taxon>
        <taxon>eudicotyledons</taxon>
        <taxon>Gunneridae</taxon>
        <taxon>Pentapetalae</taxon>
        <taxon>asterids</taxon>
        <taxon>campanulids</taxon>
        <taxon>Asterales</taxon>
        <taxon>Asteraceae</taxon>
        <taxon>Asteroideae</taxon>
        <taxon>Anthemideae</taxon>
        <taxon>Anthemidinae</taxon>
        <taxon>Tanacetum</taxon>
    </lineage>
</organism>
<reference evidence="2" key="1">
    <citation type="journal article" date="2022" name="Int. J. Mol. Sci.">
        <title>Draft Genome of Tanacetum Coccineum: Genomic Comparison of Closely Related Tanacetum-Family Plants.</title>
        <authorList>
            <person name="Yamashiro T."/>
            <person name="Shiraishi A."/>
            <person name="Nakayama K."/>
            <person name="Satake H."/>
        </authorList>
    </citation>
    <scope>NUCLEOTIDE SEQUENCE</scope>
</reference>